<gene>
    <name evidence="1" type="ORF">METZ01_LOCUS246973</name>
</gene>
<dbReference type="Pfam" id="PF10043">
    <property type="entry name" value="DUF2279"/>
    <property type="match status" value="1"/>
</dbReference>
<sequence length="184" mass="20887">MRFFLGILFLFISLSLKSQVDMEFSNREKEKIISIYSLEKDVRKLNILLISEGISYCVTLVGLNSLWYKDYPKTSFHFINDNGEWNQMDKIGHLTTAYYIGVIGIKAYSWVGLKEKQAIWFGGLSGSIFLSAIEVLDGFSAEWGASSVDFLANTLGSALCISQALLWNNQKIQLKYSYQKSYLG</sequence>
<name>A0A382I4A1_9ZZZZ</name>
<dbReference type="AlphaFoldDB" id="A0A382I4A1"/>
<organism evidence="1">
    <name type="scientific">marine metagenome</name>
    <dbReference type="NCBI Taxonomy" id="408172"/>
    <lineage>
        <taxon>unclassified sequences</taxon>
        <taxon>metagenomes</taxon>
        <taxon>ecological metagenomes</taxon>
    </lineage>
</organism>
<dbReference type="InterPro" id="IPR018736">
    <property type="entry name" value="DUF2279_periplasmic_lipo"/>
</dbReference>
<protein>
    <submittedName>
        <fullName evidence="1">Uncharacterized protein</fullName>
    </submittedName>
</protein>
<accession>A0A382I4A1</accession>
<evidence type="ECO:0000313" key="1">
    <source>
        <dbReference type="EMBL" id="SVB94119.1"/>
    </source>
</evidence>
<proteinExistence type="predicted"/>
<dbReference type="EMBL" id="UINC01064953">
    <property type="protein sequence ID" value="SVB94119.1"/>
    <property type="molecule type" value="Genomic_DNA"/>
</dbReference>
<feature type="non-terminal residue" evidence="1">
    <location>
        <position position="184"/>
    </location>
</feature>
<reference evidence="1" key="1">
    <citation type="submission" date="2018-05" db="EMBL/GenBank/DDBJ databases">
        <authorList>
            <person name="Lanie J.A."/>
            <person name="Ng W.-L."/>
            <person name="Kazmierczak K.M."/>
            <person name="Andrzejewski T.M."/>
            <person name="Davidsen T.M."/>
            <person name="Wayne K.J."/>
            <person name="Tettelin H."/>
            <person name="Glass J.I."/>
            <person name="Rusch D."/>
            <person name="Podicherti R."/>
            <person name="Tsui H.-C.T."/>
            <person name="Winkler M.E."/>
        </authorList>
    </citation>
    <scope>NUCLEOTIDE SEQUENCE</scope>
</reference>